<dbReference type="eggNOG" id="ENOG502RR3I">
    <property type="taxonomic scope" value="Eukaryota"/>
</dbReference>
<sequence length="234" mass="24472">MKPTTAIIFLHASAASDSLLDTILPANPPTITSEAWQCTTEMLPQYFDPPKPTGALLTAILSYGDEIQKGCKPTETDIYGLPECTFPPSSVWCGFSTAVPSSLVSTYSAYGSVASSWWSARSSTAVELARSCPIGWYQAMFDMPGGPGWLNTTLVFAGCYEEAHHTTGSSTKAAATATTGSKATSSGPKPTKTMTTSSATSTTKANNVVGRAESVELWMVAGTGLAVTAINSML</sequence>
<feature type="region of interest" description="Disordered" evidence="1">
    <location>
        <begin position="170"/>
        <end position="205"/>
    </location>
</feature>
<proteinExistence type="predicted"/>
<dbReference type="RefSeq" id="XP_013961517.1">
    <property type="nucleotide sequence ID" value="XM_014106042.1"/>
</dbReference>
<evidence type="ECO:0000313" key="4">
    <source>
        <dbReference type="Proteomes" id="UP000007115"/>
    </source>
</evidence>
<dbReference type="PANTHER" id="PTHR42029:SF3">
    <property type="entry name" value="AN04G07800"/>
    <property type="match status" value="1"/>
</dbReference>
<dbReference type="EMBL" id="ABDF02000001">
    <property type="protein sequence ID" value="EHK27312.1"/>
    <property type="molecule type" value="Genomic_DNA"/>
</dbReference>
<dbReference type="InParanoid" id="G9ME17"/>
<accession>G9ME17</accession>
<reference evidence="3 4" key="1">
    <citation type="journal article" date="2011" name="Genome Biol.">
        <title>Comparative genome sequence analysis underscores mycoparasitism as the ancestral life style of Trichoderma.</title>
        <authorList>
            <person name="Kubicek C.P."/>
            <person name="Herrera-Estrella A."/>
            <person name="Seidl-Seiboth V."/>
            <person name="Martinez D.A."/>
            <person name="Druzhinina I.S."/>
            <person name="Thon M."/>
            <person name="Zeilinger S."/>
            <person name="Casas-Flores S."/>
            <person name="Horwitz B.A."/>
            <person name="Mukherjee P.K."/>
            <person name="Mukherjee M."/>
            <person name="Kredics L."/>
            <person name="Alcaraz L.D."/>
            <person name="Aerts A."/>
            <person name="Antal Z."/>
            <person name="Atanasova L."/>
            <person name="Cervantes-Badillo M.G."/>
            <person name="Challacombe J."/>
            <person name="Chertkov O."/>
            <person name="McCluskey K."/>
            <person name="Coulpier F."/>
            <person name="Deshpande N."/>
            <person name="von Doehren H."/>
            <person name="Ebbole D.J."/>
            <person name="Esquivel-Naranjo E.U."/>
            <person name="Fekete E."/>
            <person name="Flipphi M."/>
            <person name="Glaser F."/>
            <person name="Gomez-Rodriguez E.Y."/>
            <person name="Gruber S."/>
            <person name="Han C."/>
            <person name="Henrissat B."/>
            <person name="Hermosa R."/>
            <person name="Hernandez-Onate M."/>
            <person name="Karaffa L."/>
            <person name="Kosti I."/>
            <person name="Le Crom S."/>
            <person name="Lindquist E."/>
            <person name="Lucas S."/>
            <person name="Luebeck M."/>
            <person name="Luebeck P.S."/>
            <person name="Margeot A."/>
            <person name="Metz B."/>
            <person name="Misra M."/>
            <person name="Nevalainen H."/>
            <person name="Omann M."/>
            <person name="Packer N."/>
            <person name="Perrone G."/>
            <person name="Uresti-Rivera E.E."/>
            <person name="Salamov A."/>
            <person name="Schmoll M."/>
            <person name="Seiboth B."/>
            <person name="Shapiro H."/>
            <person name="Sukno S."/>
            <person name="Tamayo-Ramos J.A."/>
            <person name="Tisch D."/>
            <person name="Wiest A."/>
            <person name="Wilkinson H.H."/>
            <person name="Zhang M."/>
            <person name="Coutinho P.M."/>
            <person name="Kenerley C.M."/>
            <person name="Monte E."/>
            <person name="Baker S.E."/>
            <person name="Grigoriev I.V."/>
        </authorList>
    </citation>
    <scope>NUCLEOTIDE SEQUENCE [LARGE SCALE GENOMIC DNA]</scope>
    <source>
        <strain evidence="4">Gv29-8 / FGSC 10586</strain>
    </source>
</reference>
<dbReference type="PANTHER" id="PTHR42029">
    <property type="entry name" value="AN04G07800"/>
    <property type="match status" value="1"/>
</dbReference>
<protein>
    <recommendedName>
        <fullName evidence="2">DUF7735 domain-containing protein</fullName>
    </recommendedName>
</protein>
<feature type="domain" description="DUF7735" evidence="2">
    <location>
        <begin position="23"/>
        <end position="168"/>
    </location>
</feature>
<evidence type="ECO:0000259" key="2">
    <source>
        <dbReference type="Pfam" id="PF24870"/>
    </source>
</evidence>
<dbReference type="Proteomes" id="UP000007115">
    <property type="component" value="Unassembled WGS sequence"/>
</dbReference>
<evidence type="ECO:0000313" key="3">
    <source>
        <dbReference type="EMBL" id="EHK27312.1"/>
    </source>
</evidence>
<dbReference type="InterPro" id="IPR056637">
    <property type="entry name" value="DUF7735"/>
</dbReference>
<dbReference type="Pfam" id="PF24870">
    <property type="entry name" value="DUF7735"/>
    <property type="match status" value="1"/>
</dbReference>
<comment type="caution">
    <text evidence="3">The sequence shown here is derived from an EMBL/GenBank/DDBJ whole genome shotgun (WGS) entry which is preliminary data.</text>
</comment>
<dbReference type="GeneID" id="25796449"/>
<dbReference type="HOGENOM" id="CLU_064135_1_0_1"/>
<dbReference type="AlphaFoldDB" id="G9ME17"/>
<evidence type="ECO:0000256" key="1">
    <source>
        <dbReference type="SAM" id="MobiDB-lite"/>
    </source>
</evidence>
<keyword evidence="4" id="KW-1185">Reference proteome</keyword>
<dbReference type="VEuPathDB" id="FungiDB:TRIVIDRAFT_63077"/>
<name>G9ME17_HYPVG</name>
<gene>
    <name evidence="3" type="ORF">TRIVIDRAFT_63077</name>
</gene>
<organism evidence="3 4">
    <name type="scientific">Hypocrea virens (strain Gv29-8 / FGSC 10586)</name>
    <name type="common">Gliocladium virens</name>
    <name type="synonym">Trichoderma virens</name>
    <dbReference type="NCBI Taxonomy" id="413071"/>
    <lineage>
        <taxon>Eukaryota</taxon>
        <taxon>Fungi</taxon>
        <taxon>Dikarya</taxon>
        <taxon>Ascomycota</taxon>
        <taxon>Pezizomycotina</taxon>
        <taxon>Sordariomycetes</taxon>
        <taxon>Hypocreomycetidae</taxon>
        <taxon>Hypocreales</taxon>
        <taxon>Hypocreaceae</taxon>
        <taxon>Trichoderma</taxon>
    </lineage>
</organism>
<dbReference type="OrthoDB" id="4940591at2759"/>
<dbReference type="OMA" id="TITSEAW"/>